<reference evidence="3" key="1">
    <citation type="submission" date="2017-02" db="EMBL/GenBank/DDBJ databases">
        <title>Complete genome sequence of Cupriavidus necator strain NH9, a 3-chlorobenzoate degrader.</title>
        <authorList>
            <person name="Moriuchi R."/>
            <person name="Dohra H."/>
            <person name="Ogawa N."/>
        </authorList>
    </citation>
    <scope>NUCLEOTIDE SEQUENCE [LARGE SCALE GENOMIC DNA]</scope>
    <source>
        <strain evidence="3">NH9</strain>
    </source>
</reference>
<sequence length="441" mass="48686">MKPLHCLLILIGSLTLSTGHTLAAYQCESDPGAPRVAEPYAGYAPTGYKGAMERDANWFRMVTTVKRRDGVTRYVLKRQPARSRRMFESIVPVPLGGKHLGVVAYRQGCGELLYPDGKPAGVERFSDLSLDSWADDRTSKHVRYRLDFASGPAAEHAYVGFTNGRKSAESPHHYVSSGSRDISLVQEGLEWHLRIEGIAVPGAFGVVDMTTLREVLRPEWERIKIAQAMRSTASREPDGPAYLVATKEGSRIFSLSGEPIDMPPFDEIEVLYNFFLPLSPGGTPDPILWRTIDRKANGCMLYSMAFRPLLPTPVPIDDRGECPADRWKDSISFAFTGPDGKTQMYRKALAGPEGMLIQTAANIDGTIAFHYSDGSLILKRDQIGRPGYRLVNPDGRDVAGASFGNFRRGGCGTSPEVTRDGHWWRLNPDGKLDSPIYGFSC</sequence>
<accession>A0A1U9USP8</accession>
<dbReference type="EMBL" id="CP017757">
    <property type="protein sequence ID" value="AQV95589.1"/>
    <property type="molecule type" value="Genomic_DNA"/>
</dbReference>
<feature type="signal peptide" evidence="1">
    <location>
        <begin position="1"/>
        <end position="23"/>
    </location>
</feature>
<evidence type="ECO:0000256" key="1">
    <source>
        <dbReference type="SAM" id="SignalP"/>
    </source>
</evidence>
<organism evidence="2 3">
    <name type="scientific">Cupriavidus necator</name>
    <name type="common">Alcaligenes eutrophus</name>
    <name type="synonym">Ralstonia eutropha</name>
    <dbReference type="NCBI Taxonomy" id="106590"/>
    <lineage>
        <taxon>Bacteria</taxon>
        <taxon>Pseudomonadati</taxon>
        <taxon>Pseudomonadota</taxon>
        <taxon>Betaproteobacteria</taxon>
        <taxon>Burkholderiales</taxon>
        <taxon>Burkholderiaceae</taxon>
        <taxon>Cupriavidus</taxon>
    </lineage>
</organism>
<protein>
    <submittedName>
        <fullName evidence="2">Uncharacterized protein</fullName>
    </submittedName>
</protein>
<dbReference type="AlphaFoldDB" id="A0A1U9USP8"/>
<dbReference type="KEGG" id="cuh:BJN34_17045"/>
<keyword evidence="1" id="KW-0732">Signal</keyword>
<name>A0A1U9USP8_CUPNE</name>
<feature type="chain" id="PRO_5012685420" evidence="1">
    <location>
        <begin position="24"/>
        <end position="441"/>
    </location>
</feature>
<evidence type="ECO:0000313" key="2">
    <source>
        <dbReference type="EMBL" id="AQV95589.1"/>
    </source>
</evidence>
<proteinExistence type="predicted"/>
<gene>
    <name evidence="2" type="ORF">BJN34_17045</name>
</gene>
<dbReference type="Proteomes" id="UP000189627">
    <property type="component" value="Chromosome 1"/>
</dbReference>
<evidence type="ECO:0000313" key="3">
    <source>
        <dbReference type="Proteomes" id="UP000189627"/>
    </source>
</evidence>